<feature type="transmembrane region" description="Helical" evidence="2">
    <location>
        <begin position="332"/>
        <end position="349"/>
    </location>
</feature>
<dbReference type="InterPro" id="IPR043968">
    <property type="entry name" value="SGNH"/>
</dbReference>
<protein>
    <submittedName>
        <fullName evidence="5">Peptidoglycan/LPS O-acetylase OafA/YrhL</fullName>
    </submittedName>
</protein>
<name>A0A5S5CWD8_9ACTN</name>
<dbReference type="Proteomes" id="UP000322499">
    <property type="component" value="Unassembled WGS sequence"/>
</dbReference>
<dbReference type="GO" id="GO:0016747">
    <property type="term" value="F:acyltransferase activity, transferring groups other than amino-acyl groups"/>
    <property type="evidence" value="ECO:0007669"/>
    <property type="project" value="InterPro"/>
</dbReference>
<feature type="transmembrane region" description="Helical" evidence="2">
    <location>
        <begin position="394"/>
        <end position="415"/>
    </location>
</feature>
<feature type="region of interest" description="Disordered" evidence="1">
    <location>
        <begin position="1"/>
        <end position="30"/>
    </location>
</feature>
<evidence type="ECO:0000259" key="4">
    <source>
        <dbReference type="Pfam" id="PF19040"/>
    </source>
</evidence>
<reference evidence="5 6" key="1">
    <citation type="submission" date="2019-07" db="EMBL/GenBank/DDBJ databases">
        <title>Genomic Encyclopedia of Archaeal and Bacterial Type Strains, Phase II (KMG-II): from individual species to whole genera.</title>
        <authorList>
            <person name="Goeker M."/>
        </authorList>
    </citation>
    <scope>NUCLEOTIDE SEQUENCE [LARGE SCALE GENOMIC DNA]</scope>
    <source>
        <strain evidence="5 6">DSM 46842</strain>
    </source>
</reference>
<gene>
    <name evidence="5" type="ORF">BD833_108137</name>
</gene>
<evidence type="ECO:0000259" key="3">
    <source>
        <dbReference type="Pfam" id="PF01757"/>
    </source>
</evidence>
<accession>A0A5S5CWD8</accession>
<comment type="caution">
    <text evidence="5">The sequence shown here is derived from an EMBL/GenBank/DDBJ whole genome shotgun (WGS) entry which is preliminary data.</text>
</comment>
<dbReference type="Pfam" id="PF19040">
    <property type="entry name" value="SGNH"/>
    <property type="match status" value="1"/>
</dbReference>
<evidence type="ECO:0000256" key="2">
    <source>
        <dbReference type="SAM" id="Phobius"/>
    </source>
</evidence>
<dbReference type="EMBL" id="VNHW01000008">
    <property type="protein sequence ID" value="TYP86852.1"/>
    <property type="molecule type" value="Genomic_DNA"/>
</dbReference>
<dbReference type="PANTHER" id="PTHR23028:SF53">
    <property type="entry name" value="ACYL_TRANSF_3 DOMAIN-CONTAINING PROTEIN"/>
    <property type="match status" value="1"/>
</dbReference>
<feature type="transmembrane region" description="Helical" evidence="2">
    <location>
        <begin position="175"/>
        <end position="194"/>
    </location>
</feature>
<proteinExistence type="predicted"/>
<keyword evidence="2" id="KW-0812">Transmembrane</keyword>
<keyword evidence="2" id="KW-1133">Transmembrane helix</keyword>
<dbReference type="InterPro" id="IPR002656">
    <property type="entry name" value="Acyl_transf_3_dom"/>
</dbReference>
<feature type="domain" description="Acyltransferase 3" evidence="3">
    <location>
        <begin position="35"/>
        <end position="370"/>
    </location>
</feature>
<feature type="transmembrane region" description="Helical" evidence="2">
    <location>
        <begin position="355"/>
        <end position="373"/>
    </location>
</feature>
<feature type="transmembrane region" description="Helical" evidence="2">
    <location>
        <begin position="263"/>
        <end position="282"/>
    </location>
</feature>
<feature type="transmembrane region" description="Helical" evidence="2">
    <location>
        <begin position="239"/>
        <end position="256"/>
    </location>
</feature>
<feature type="transmembrane region" description="Helical" evidence="2">
    <location>
        <begin position="206"/>
        <end position="227"/>
    </location>
</feature>
<dbReference type="Pfam" id="PF01757">
    <property type="entry name" value="Acyl_transf_3"/>
    <property type="match status" value="1"/>
</dbReference>
<organism evidence="5 6">
    <name type="scientific">Blastococcus xanthinilyticus</name>
    <dbReference type="NCBI Taxonomy" id="1564164"/>
    <lineage>
        <taxon>Bacteria</taxon>
        <taxon>Bacillati</taxon>
        <taxon>Actinomycetota</taxon>
        <taxon>Actinomycetes</taxon>
        <taxon>Geodermatophilales</taxon>
        <taxon>Geodermatophilaceae</taxon>
        <taxon>Blastococcus</taxon>
    </lineage>
</organism>
<dbReference type="PANTHER" id="PTHR23028">
    <property type="entry name" value="ACETYLTRANSFERASE"/>
    <property type="match status" value="1"/>
</dbReference>
<dbReference type="AlphaFoldDB" id="A0A5S5CWD8"/>
<dbReference type="GO" id="GO:0009103">
    <property type="term" value="P:lipopolysaccharide biosynthetic process"/>
    <property type="evidence" value="ECO:0007669"/>
    <property type="project" value="TreeGrafter"/>
</dbReference>
<feature type="transmembrane region" description="Helical" evidence="2">
    <location>
        <begin position="288"/>
        <end position="311"/>
    </location>
</feature>
<dbReference type="InterPro" id="IPR050879">
    <property type="entry name" value="Acyltransferase_3"/>
</dbReference>
<keyword evidence="2" id="KW-0472">Membrane</keyword>
<feature type="domain" description="SGNH" evidence="4">
    <location>
        <begin position="506"/>
        <end position="728"/>
    </location>
</feature>
<dbReference type="GO" id="GO:0016020">
    <property type="term" value="C:membrane"/>
    <property type="evidence" value="ECO:0007669"/>
    <property type="project" value="TreeGrafter"/>
</dbReference>
<sequence>MPSPAPPLPALVRPGREVQHPPAGAGHSRRDFRPDIEGLRAVAVLAVVLFHVGLPGITGGFVGVDVFFVISGFLITGTLWREVQATGTVRLAAFYGARARRLLPAGLLVLVSSAAAAAWLLPPLEARTALVDAMAASVYGANYVLAVRGTDYLAEDALPSPFQHFWSLGVEEQFYLLWPALLIATAAAAWRLGGHRTPGRRSATPFVAVLAALVLVSFAVAQVLTAGSPPWAYFSLPSRAWELGVGGLVALGVPLWRRLHEGAAVVAGLGGLAAVVAGCAVLDESTPFPGTAALIPVLGTALVLVAGCAAPGRGAGGLLSVSPLRYVGRLSYAWYLWHWPVLVLTPHLVGAELPLAARLWAAVGAFGLAIGTLHFVEDPVRFARALRRSAGRSLALGGAATAAGVVAALVILAAVPSTEGTGVAVAAVELDVPADAGAPPAVPVAEAPDPTEVALADLTAQVQSVVAGSVGMTEVPSNLTPALDEARADVPKVFNNGCFLTWTATDQPDCEYGDPASPVSIALVGDSHAAQWVPALQPAAEEHGWRLRLASKVTCPVLDLPIVSPYLGRAYTECVSWRTTLVEELKAAPPTLVVIAMSRRYGADFGYATYDAAWQDSIRRFAADLTAAGSRVLVLGGVPDPHAVVPTCLSSNVSSVPACTPDRATAVNAGGVAGEQQATAAGGGSYADLAPLFCTEAECPLIVGNQLVFRDDNHLTYGYASFLQPVMAALIERELARS</sequence>
<evidence type="ECO:0000313" key="6">
    <source>
        <dbReference type="Proteomes" id="UP000322499"/>
    </source>
</evidence>
<keyword evidence="6" id="KW-1185">Reference proteome</keyword>
<evidence type="ECO:0000256" key="1">
    <source>
        <dbReference type="SAM" id="MobiDB-lite"/>
    </source>
</evidence>
<dbReference type="RefSeq" id="WP_166533666.1">
    <property type="nucleotide sequence ID" value="NZ_VNHW01000008.1"/>
</dbReference>
<feature type="transmembrane region" description="Helical" evidence="2">
    <location>
        <begin position="101"/>
        <end position="121"/>
    </location>
</feature>
<feature type="transmembrane region" description="Helical" evidence="2">
    <location>
        <begin position="60"/>
        <end position="80"/>
    </location>
</feature>
<evidence type="ECO:0000313" key="5">
    <source>
        <dbReference type="EMBL" id="TYP86852.1"/>
    </source>
</evidence>